<evidence type="ECO:0000256" key="8">
    <source>
        <dbReference type="SAM" id="MobiDB-lite"/>
    </source>
</evidence>
<dbReference type="SUPFAM" id="SSF49503">
    <property type="entry name" value="Cupredoxins"/>
    <property type="match status" value="2"/>
</dbReference>
<feature type="region of interest" description="Disordered" evidence="8">
    <location>
        <begin position="330"/>
        <end position="354"/>
    </location>
</feature>
<dbReference type="GO" id="GO:0005507">
    <property type="term" value="F:copper ion binding"/>
    <property type="evidence" value="ECO:0007669"/>
    <property type="project" value="InterPro"/>
</dbReference>
<dbReference type="STRING" id="644352.J3PEQ6"/>
<evidence type="ECO:0000313" key="13">
    <source>
        <dbReference type="EnsemblFungi" id="EJT70964"/>
    </source>
</evidence>
<reference evidence="12" key="3">
    <citation type="submission" date="2010-09" db="EMBL/GenBank/DDBJ databases">
        <title>Annotation of Gaeumannomyces graminis var. tritici R3-111a-1.</title>
        <authorList>
            <consortium name="The Broad Institute Genome Sequencing Platform"/>
            <person name="Ma L.-J."/>
            <person name="Dead R."/>
            <person name="Young S.K."/>
            <person name="Zeng Q."/>
            <person name="Gargeya S."/>
            <person name="Fitzgerald M."/>
            <person name="Haas B."/>
            <person name="Abouelleil A."/>
            <person name="Alvarado L."/>
            <person name="Arachchi H.M."/>
            <person name="Berlin A."/>
            <person name="Brown A."/>
            <person name="Chapman S.B."/>
            <person name="Chen Z."/>
            <person name="Dunbar C."/>
            <person name="Freedman E."/>
            <person name="Gearin G."/>
            <person name="Gellesch M."/>
            <person name="Goldberg J."/>
            <person name="Griggs A."/>
            <person name="Gujja S."/>
            <person name="Heiman D."/>
            <person name="Howarth C."/>
            <person name="Larson L."/>
            <person name="Lui A."/>
            <person name="MacDonald P.J.P."/>
            <person name="Mehta T."/>
            <person name="Montmayeur A."/>
            <person name="Murphy C."/>
            <person name="Neiman D."/>
            <person name="Pearson M."/>
            <person name="Priest M."/>
            <person name="Roberts A."/>
            <person name="Saif S."/>
            <person name="Shea T."/>
            <person name="Shenoy N."/>
            <person name="Sisk P."/>
            <person name="Stolte C."/>
            <person name="Sykes S."/>
            <person name="Yandava C."/>
            <person name="Wortman J."/>
            <person name="Nusbaum C."/>
            <person name="Birren B."/>
        </authorList>
    </citation>
    <scope>NUCLEOTIDE SEQUENCE</scope>
    <source>
        <strain evidence="12">R3-111a-1</strain>
    </source>
</reference>
<dbReference type="EMBL" id="GL385401">
    <property type="protein sequence ID" value="EJT70964.1"/>
    <property type="molecule type" value="Genomic_DNA"/>
</dbReference>
<dbReference type="GeneID" id="20352445"/>
<evidence type="ECO:0000256" key="3">
    <source>
        <dbReference type="ARBA" id="ARBA00010609"/>
    </source>
</evidence>
<dbReference type="HOGENOM" id="CLU_727710_0_0_1"/>
<dbReference type="AlphaFoldDB" id="J3PEQ6"/>
<evidence type="ECO:0000313" key="12">
    <source>
        <dbReference type="EMBL" id="EJT70964.1"/>
    </source>
</evidence>
<evidence type="ECO:0000256" key="6">
    <source>
        <dbReference type="ARBA" id="ARBA00023180"/>
    </source>
</evidence>
<dbReference type="InterPro" id="IPR011706">
    <property type="entry name" value="Cu-oxidase_C"/>
</dbReference>
<feature type="compositionally biased region" description="Polar residues" evidence="8">
    <location>
        <begin position="287"/>
        <end position="297"/>
    </location>
</feature>
<reference evidence="14" key="1">
    <citation type="submission" date="2010-07" db="EMBL/GenBank/DDBJ databases">
        <title>The genome sequence of Gaeumannomyces graminis var. tritici strain R3-111a-1.</title>
        <authorList>
            <consortium name="The Broad Institute Genome Sequencing Platform"/>
            <person name="Ma L.-J."/>
            <person name="Dead R."/>
            <person name="Young S."/>
            <person name="Zeng Q."/>
            <person name="Koehrsen M."/>
            <person name="Alvarado L."/>
            <person name="Berlin A."/>
            <person name="Chapman S.B."/>
            <person name="Chen Z."/>
            <person name="Freedman E."/>
            <person name="Gellesch M."/>
            <person name="Goldberg J."/>
            <person name="Griggs A."/>
            <person name="Gujja S."/>
            <person name="Heilman E.R."/>
            <person name="Heiman D."/>
            <person name="Hepburn T."/>
            <person name="Howarth C."/>
            <person name="Jen D."/>
            <person name="Larson L."/>
            <person name="Mehta T."/>
            <person name="Neiman D."/>
            <person name="Pearson M."/>
            <person name="Roberts A."/>
            <person name="Saif S."/>
            <person name="Shea T."/>
            <person name="Shenoy N."/>
            <person name="Sisk P."/>
            <person name="Stolte C."/>
            <person name="Sykes S."/>
            <person name="Walk T."/>
            <person name="White J."/>
            <person name="Yandava C."/>
            <person name="Haas B."/>
            <person name="Nusbaum C."/>
            <person name="Birren B."/>
        </authorList>
    </citation>
    <scope>NUCLEOTIDE SEQUENCE [LARGE SCALE GENOMIC DNA]</scope>
    <source>
        <strain evidence="14">R3-111a-1</strain>
    </source>
</reference>
<dbReference type="EnsemblFungi" id="EJT70964">
    <property type="protein sequence ID" value="EJT70964"/>
    <property type="gene ID" value="GGTG_11987"/>
</dbReference>
<keyword evidence="9" id="KW-0732">Signal</keyword>
<name>J3PEQ6_GAET3</name>
<reference evidence="13" key="5">
    <citation type="submission" date="2018-04" db="UniProtKB">
        <authorList>
            <consortium name="EnsemblFungi"/>
        </authorList>
    </citation>
    <scope>IDENTIFICATION</scope>
    <source>
        <strain evidence="13">R3-111a-1</strain>
    </source>
</reference>
<accession>J3PEQ6</accession>
<protein>
    <recommendedName>
        <fullName evidence="4">laccase</fullName>
        <ecNumber evidence="4">1.10.3.2</ecNumber>
    </recommendedName>
</protein>
<proteinExistence type="inferred from homology"/>
<dbReference type="Gene3D" id="2.60.40.420">
    <property type="entry name" value="Cupredoxins - blue copper proteins"/>
    <property type="match status" value="2"/>
</dbReference>
<evidence type="ECO:0000313" key="14">
    <source>
        <dbReference type="Proteomes" id="UP000006039"/>
    </source>
</evidence>
<reference evidence="13" key="4">
    <citation type="journal article" date="2015" name="G3 (Bethesda)">
        <title>Genome sequences of three phytopathogenic species of the Magnaporthaceae family of fungi.</title>
        <authorList>
            <person name="Okagaki L.H."/>
            <person name="Nunes C.C."/>
            <person name="Sailsbery J."/>
            <person name="Clay B."/>
            <person name="Brown D."/>
            <person name="John T."/>
            <person name="Oh Y."/>
            <person name="Young N."/>
            <person name="Fitzgerald M."/>
            <person name="Haas B.J."/>
            <person name="Zeng Q."/>
            <person name="Young S."/>
            <person name="Adiconis X."/>
            <person name="Fan L."/>
            <person name="Levin J.Z."/>
            <person name="Mitchell T.K."/>
            <person name="Okubara P.A."/>
            <person name="Farman M.L."/>
            <person name="Kohn L.M."/>
            <person name="Birren B."/>
            <person name="Ma L.-J."/>
            <person name="Dean R.A."/>
        </authorList>
    </citation>
    <scope>NUCLEOTIDE SEQUENCE</scope>
    <source>
        <strain evidence="13">R3-111a-1</strain>
    </source>
</reference>
<feature type="region of interest" description="Disordered" evidence="8">
    <location>
        <begin position="29"/>
        <end position="50"/>
    </location>
</feature>
<dbReference type="Proteomes" id="UP000006039">
    <property type="component" value="Unassembled WGS sequence"/>
</dbReference>
<comment type="catalytic activity">
    <reaction evidence="1">
        <text>4 hydroquinone + O2 = 4 benzosemiquinone + 2 H2O</text>
        <dbReference type="Rhea" id="RHEA:11276"/>
        <dbReference type="ChEBI" id="CHEBI:15377"/>
        <dbReference type="ChEBI" id="CHEBI:15379"/>
        <dbReference type="ChEBI" id="CHEBI:17594"/>
        <dbReference type="ChEBI" id="CHEBI:17977"/>
        <dbReference type="EC" id="1.10.3.2"/>
    </reaction>
</comment>
<gene>
    <name evidence="13" type="primary">20352445</name>
    <name evidence="12" type="ORF">GGTG_11987</name>
</gene>
<comment type="similarity">
    <text evidence="3">Belongs to the multicopper oxidase family.</text>
</comment>
<evidence type="ECO:0000256" key="5">
    <source>
        <dbReference type="ARBA" id="ARBA00023008"/>
    </source>
</evidence>
<feature type="domain" description="Plastocyanin-like" evidence="10">
    <location>
        <begin position="223"/>
        <end position="305"/>
    </location>
</feature>
<dbReference type="PANTHER" id="PTHR11709:SF87">
    <property type="entry name" value="LACCASE"/>
    <property type="match status" value="1"/>
</dbReference>
<dbReference type="EC" id="1.10.3.2" evidence="4"/>
<evidence type="ECO:0000256" key="2">
    <source>
        <dbReference type="ARBA" id="ARBA00001935"/>
    </source>
</evidence>
<organism evidence="12">
    <name type="scientific">Gaeumannomyces tritici (strain R3-111a-1)</name>
    <name type="common">Wheat and barley take-all root rot fungus</name>
    <name type="synonym">Gaeumannomyces graminis var. tritici</name>
    <dbReference type="NCBI Taxonomy" id="644352"/>
    <lineage>
        <taxon>Eukaryota</taxon>
        <taxon>Fungi</taxon>
        <taxon>Dikarya</taxon>
        <taxon>Ascomycota</taxon>
        <taxon>Pezizomycotina</taxon>
        <taxon>Sordariomycetes</taxon>
        <taxon>Sordariomycetidae</taxon>
        <taxon>Magnaporthales</taxon>
        <taxon>Magnaporthaceae</taxon>
        <taxon>Gaeumannomyces</taxon>
    </lineage>
</organism>
<feature type="signal peptide" evidence="9">
    <location>
        <begin position="1"/>
        <end position="25"/>
    </location>
</feature>
<comment type="cofactor">
    <cofactor evidence="2">
        <name>Cu cation</name>
        <dbReference type="ChEBI" id="CHEBI:23378"/>
    </cofactor>
</comment>
<dbReference type="GO" id="GO:0052716">
    <property type="term" value="F:hydroquinone:oxygen oxidoreductase activity"/>
    <property type="evidence" value="ECO:0007669"/>
    <property type="project" value="UniProtKB-EC"/>
</dbReference>
<dbReference type="RefSeq" id="XP_009228142.1">
    <property type="nucleotide sequence ID" value="XM_009229878.1"/>
</dbReference>
<evidence type="ECO:0000256" key="1">
    <source>
        <dbReference type="ARBA" id="ARBA00000349"/>
    </source>
</evidence>
<feature type="chain" id="PRO_5015095307" description="laccase" evidence="9">
    <location>
        <begin position="26"/>
        <end position="380"/>
    </location>
</feature>
<evidence type="ECO:0000256" key="4">
    <source>
        <dbReference type="ARBA" id="ARBA00012297"/>
    </source>
</evidence>
<evidence type="ECO:0000256" key="9">
    <source>
        <dbReference type="SAM" id="SignalP"/>
    </source>
</evidence>
<keyword evidence="5" id="KW-0186">Copper</keyword>
<evidence type="ECO:0000259" key="10">
    <source>
        <dbReference type="Pfam" id="PF07731"/>
    </source>
</evidence>
<feature type="compositionally biased region" description="Basic and acidic residues" evidence="8">
    <location>
        <begin position="342"/>
        <end position="354"/>
    </location>
</feature>
<feature type="domain" description="Plastocyanin-like" evidence="11">
    <location>
        <begin position="114"/>
        <end position="146"/>
    </location>
</feature>
<feature type="compositionally biased region" description="Basic and acidic residues" evidence="8">
    <location>
        <begin position="29"/>
        <end position="40"/>
    </location>
</feature>
<dbReference type="VEuPathDB" id="FungiDB:GGTG_11987"/>
<keyword evidence="14" id="KW-1185">Reference proteome</keyword>
<dbReference type="InterPro" id="IPR045087">
    <property type="entry name" value="Cu-oxidase_fam"/>
</dbReference>
<sequence length="380" mass="40997">MRVLRGAAAYCAPVLLAWAVVPSAAAPFEGEHRHGRRGPESVRASGAHTGPPALGIKVAADASGSCNTPSNRSCWVLDPSFDIHTDWAVRFPETGVVRQYDFTITEVDNFVGGDGQVKKKAMLINGQFPGPTIEADWGDRIRINVVMDSRCVDLRDLTPIVQREVPLELFEPGRQSSLDLEMKVVEGKAARVFWTVNRSPINVSWNEPTLSRIGAAGALEGAGTSANVVKIPTADSWSFWVIQNVSPIPHPMHLHGHDLVLVGQSQPPADPMSAGARPRAYDDSTDRATLTPNNPTARHNHAAGPGLDRARLRDQQPGRLAVPLPPRLARVAGPERPVPRAARRDCGRHGPRRDGAQLRGLARVLPAEGPVQAARLGHLT</sequence>
<dbReference type="InterPro" id="IPR011707">
    <property type="entry name" value="Cu-oxidase-like_N"/>
</dbReference>
<keyword evidence="7" id="KW-0439">Lignin degradation</keyword>
<dbReference type="Pfam" id="PF07731">
    <property type="entry name" value="Cu-oxidase_2"/>
    <property type="match status" value="1"/>
</dbReference>
<dbReference type="InterPro" id="IPR008972">
    <property type="entry name" value="Cupredoxin"/>
</dbReference>
<dbReference type="PANTHER" id="PTHR11709">
    <property type="entry name" value="MULTI-COPPER OXIDASE"/>
    <property type="match status" value="1"/>
</dbReference>
<feature type="region of interest" description="Disordered" evidence="8">
    <location>
        <begin position="265"/>
        <end position="311"/>
    </location>
</feature>
<keyword evidence="6" id="KW-0325">Glycoprotein</keyword>
<dbReference type="OrthoDB" id="3599896at2759"/>
<evidence type="ECO:0000256" key="7">
    <source>
        <dbReference type="ARBA" id="ARBA00023185"/>
    </source>
</evidence>
<evidence type="ECO:0000259" key="11">
    <source>
        <dbReference type="Pfam" id="PF07732"/>
    </source>
</evidence>
<dbReference type="Pfam" id="PF07732">
    <property type="entry name" value="Cu-oxidase_3"/>
    <property type="match status" value="1"/>
</dbReference>
<reference evidence="12" key="2">
    <citation type="submission" date="2010-07" db="EMBL/GenBank/DDBJ databases">
        <authorList>
            <consortium name="The Broad Institute Genome Sequencing Platform"/>
            <consortium name="Broad Institute Genome Sequencing Center for Infectious Disease"/>
            <person name="Ma L.-J."/>
            <person name="Dead R."/>
            <person name="Young S."/>
            <person name="Zeng Q."/>
            <person name="Koehrsen M."/>
            <person name="Alvarado L."/>
            <person name="Berlin A."/>
            <person name="Chapman S.B."/>
            <person name="Chen Z."/>
            <person name="Freedman E."/>
            <person name="Gellesch M."/>
            <person name="Goldberg J."/>
            <person name="Griggs A."/>
            <person name="Gujja S."/>
            <person name="Heilman E.R."/>
            <person name="Heiman D."/>
            <person name="Hepburn T."/>
            <person name="Howarth C."/>
            <person name="Jen D."/>
            <person name="Larson L."/>
            <person name="Mehta T."/>
            <person name="Neiman D."/>
            <person name="Pearson M."/>
            <person name="Roberts A."/>
            <person name="Saif S."/>
            <person name="Shea T."/>
            <person name="Shenoy N."/>
            <person name="Sisk P."/>
            <person name="Stolte C."/>
            <person name="Sykes S."/>
            <person name="Walk T."/>
            <person name="White J."/>
            <person name="Yandava C."/>
            <person name="Haas B."/>
            <person name="Nusbaum C."/>
            <person name="Birren B."/>
        </authorList>
    </citation>
    <scope>NUCLEOTIDE SEQUENCE</scope>
    <source>
        <strain evidence="12">R3-111a-1</strain>
    </source>
</reference>
<dbReference type="GO" id="GO:0046274">
    <property type="term" value="P:lignin catabolic process"/>
    <property type="evidence" value="ECO:0007669"/>
    <property type="project" value="UniProtKB-KW"/>
</dbReference>